<dbReference type="AlphaFoldDB" id="A0A2M6WLD1"/>
<dbReference type="GO" id="GO:0005975">
    <property type="term" value="P:carbohydrate metabolic process"/>
    <property type="evidence" value="ECO:0007669"/>
    <property type="project" value="InterPro"/>
</dbReference>
<dbReference type="SUPFAM" id="SSF88713">
    <property type="entry name" value="Glycoside hydrolase/deacetylase"/>
    <property type="match status" value="1"/>
</dbReference>
<proteinExistence type="predicted"/>
<name>A0A2M6WLD1_9BACT</name>
<dbReference type="PROSITE" id="PS51677">
    <property type="entry name" value="NODB"/>
    <property type="match status" value="1"/>
</dbReference>
<protein>
    <recommendedName>
        <fullName evidence="1">NodB homology domain-containing protein</fullName>
    </recommendedName>
</protein>
<sequence>MKNIFSIDIESWVHFYIDSLKIKPAAITGSARRELDNSYIADAIEKILDLLDEYRQQATFFVVAEIYDWYPDVIKEIAKRGHEIGYHTHSHLVLQNKEILERELEKSKDFIAAFQPVGFRAPQIYIQNDSFAVLKQYGFKYSSSTYDSYRVMDINGVAEIPVSALSFRQRNNSSQKLPKQLTAKLLWKKIPFGSGLFIALFGSKTSYFIDKI</sequence>
<comment type="caution">
    <text evidence="2">The sequence shown here is derived from an EMBL/GenBank/DDBJ whole genome shotgun (WGS) entry which is preliminary data.</text>
</comment>
<dbReference type="Gene3D" id="3.20.20.370">
    <property type="entry name" value="Glycoside hydrolase/deacetylase"/>
    <property type="match status" value="1"/>
</dbReference>
<gene>
    <name evidence="2" type="ORF">COU00_03630</name>
</gene>
<dbReference type="InterPro" id="IPR011330">
    <property type="entry name" value="Glyco_hydro/deAcase_b/a-brl"/>
</dbReference>
<organism evidence="2 3">
    <name type="scientific">Candidatus Falkowbacteria bacterium CG10_big_fil_rev_8_21_14_0_10_43_11</name>
    <dbReference type="NCBI Taxonomy" id="1974568"/>
    <lineage>
        <taxon>Bacteria</taxon>
        <taxon>Candidatus Falkowiibacteriota</taxon>
    </lineage>
</organism>
<dbReference type="PANTHER" id="PTHR47561:SF1">
    <property type="entry name" value="POLYSACCHARIDE DEACETYLASE FAMILY PROTEIN (AFU_ORTHOLOGUE AFUA_6G05030)"/>
    <property type="match status" value="1"/>
</dbReference>
<dbReference type="PANTHER" id="PTHR47561">
    <property type="entry name" value="POLYSACCHARIDE DEACETYLASE FAMILY PROTEIN (AFU_ORTHOLOGUE AFUA_6G05030)"/>
    <property type="match status" value="1"/>
</dbReference>
<feature type="domain" description="NodB homology" evidence="1">
    <location>
        <begin position="29"/>
        <end position="212"/>
    </location>
</feature>
<evidence type="ECO:0000259" key="1">
    <source>
        <dbReference type="PROSITE" id="PS51677"/>
    </source>
</evidence>
<dbReference type="GO" id="GO:0016810">
    <property type="term" value="F:hydrolase activity, acting on carbon-nitrogen (but not peptide) bonds"/>
    <property type="evidence" value="ECO:0007669"/>
    <property type="project" value="InterPro"/>
</dbReference>
<dbReference type="InterPro" id="IPR002509">
    <property type="entry name" value="NODB_dom"/>
</dbReference>
<evidence type="ECO:0000313" key="3">
    <source>
        <dbReference type="Proteomes" id="UP000229335"/>
    </source>
</evidence>
<feature type="non-terminal residue" evidence="2">
    <location>
        <position position="212"/>
    </location>
</feature>
<accession>A0A2M6WLD1</accession>
<dbReference type="Pfam" id="PF01522">
    <property type="entry name" value="Polysacc_deac_1"/>
    <property type="match status" value="1"/>
</dbReference>
<evidence type="ECO:0000313" key="2">
    <source>
        <dbReference type="EMBL" id="PIT93579.1"/>
    </source>
</evidence>
<dbReference type="Proteomes" id="UP000229335">
    <property type="component" value="Unassembled WGS sequence"/>
</dbReference>
<reference evidence="3" key="1">
    <citation type="submission" date="2017-09" db="EMBL/GenBank/DDBJ databases">
        <title>Depth-based differentiation of microbial function through sediment-hosted aquifers and enrichment of novel symbionts in the deep terrestrial subsurface.</title>
        <authorList>
            <person name="Probst A.J."/>
            <person name="Ladd B."/>
            <person name="Jarett J.K."/>
            <person name="Geller-Mcgrath D.E."/>
            <person name="Sieber C.M.K."/>
            <person name="Emerson J.B."/>
            <person name="Anantharaman K."/>
            <person name="Thomas B.C."/>
            <person name="Malmstrom R."/>
            <person name="Stieglmeier M."/>
            <person name="Klingl A."/>
            <person name="Woyke T."/>
            <person name="Ryan C.M."/>
            <person name="Banfield J.F."/>
        </authorList>
    </citation>
    <scope>NUCLEOTIDE SEQUENCE [LARGE SCALE GENOMIC DNA]</scope>
</reference>
<dbReference type="EMBL" id="PFAS01000063">
    <property type="protein sequence ID" value="PIT93579.1"/>
    <property type="molecule type" value="Genomic_DNA"/>
</dbReference>